<keyword evidence="2" id="KW-1185">Reference proteome</keyword>
<sequence>MTLPSATQPPALPPGASFASTVAAAGQQIPPWFERLPPEIKLGTLEPFLLERPQASPVHAFSGCNREMARQLAPLRRADATVKALWTAPDFPEFRQAVETLGEIPLRYQSDCWHAAWSALARLSRMQNRPEVEAAFFHLFDRLPADPAVLVQQLHRAVSWALHQGPGIWSSAGADAILRRCAALMPDMPDELWRRLLRLQRATRFTREAPDYHELLATPGLSPAQRGQLELLRGCTKVGLEAMTEAQMLALIGRIEDVEDQAVRVELFRHLLPLLLAANPPYRDVAKAAIDRALLRITDPAQRRQVLTRLRFRPGEAEPATLPAELAAMTPLQALRVLAWQVETLLSQTEGSQLLDVCIDRLLERSCQDPQEHPLFLGRLAKLCVQFTDRVQRQRIETLVLHQCAQLPPWQRLPILEKLEKEVWSCAEVEQAWSAAWEAAVAPATQALRQATTAQAAWPLLLGLLPALPKREGRDAVLRAQLDALPLLDPRDQAQMLERMLRCCLRYGCQLEEGHTSLLIEACVRLPFYLRPPALDKLQNLCRRTLPGEASGPIQAQLAALLEQTAREQQAWMASAAAGATQA</sequence>
<dbReference type="EMBL" id="CP047650">
    <property type="protein sequence ID" value="QHI99313.1"/>
    <property type="molecule type" value="Genomic_DNA"/>
</dbReference>
<name>A0A857J7V5_9BURK</name>
<evidence type="ECO:0000313" key="2">
    <source>
        <dbReference type="Proteomes" id="UP000464787"/>
    </source>
</evidence>
<reference evidence="1 2" key="1">
    <citation type="submission" date="2020-01" db="EMBL/GenBank/DDBJ databases">
        <title>Genome sequencing of strain KACC 21265.</title>
        <authorList>
            <person name="Heo J."/>
            <person name="Kim S.-J."/>
            <person name="Kim J.-S."/>
            <person name="Hong S.-B."/>
            <person name="Kwon S.-W."/>
        </authorList>
    </citation>
    <scope>NUCLEOTIDE SEQUENCE [LARGE SCALE GENOMIC DNA]</scope>
    <source>
        <strain evidence="1 2">KACC 21265</strain>
    </source>
</reference>
<organism evidence="1 2">
    <name type="scientific">Xylophilus rhododendri</name>
    <dbReference type="NCBI Taxonomy" id="2697032"/>
    <lineage>
        <taxon>Bacteria</taxon>
        <taxon>Pseudomonadati</taxon>
        <taxon>Pseudomonadota</taxon>
        <taxon>Betaproteobacteria</taxon>
        <taxon>Burkholderiales</taxon>
        <taxon>Xylophilus</taxon>
    </lineage>
</organism>
<accession>A0A857J7V5</accession>
<dbReference type="KEGG" id="xyk:GT347_15815"/>
<dbReference type="RefSeq" id="WP_160553110.1">
    <property type="nucleotide sequence ID" value="NZ_CP047650.1"/>
</dbReference>
<protein>
    <submittedName>
        <fullName evidence="1">Uncharacterized protein</fullName>
    </submittedName>
</protein>
<evidence type="ECO:0000313" key="1">
    <source>
        <dbReference type="EMBL" id="QHI99313.1"/>
    </source>
</evidence>
<dbReference type="Proteomes" id="UP000464787">
    <property type="component" value="Chromosome"/>
</dbReference>
<dbReference type="AlphaFoldDB" id="A0A857J7V5"/>
<gene>
    <name evidence="1" type="ORF">GT347_15815</name>
</gene>
<proteinExistence type="predicted"/>